<reference evidence="1 2" key="1">
    <citation type="submission" date="2018-09" db="EMBL/GenBank/DDBJ databases">
        <title>The draft genome of Acinetobacter sp. strains.</title>
        <authorList>
            <person name="Qin J."/>
            <person name="Feng Y."/>
            <person name="Zong Z."/>
        </authorList>
    </citation>
    <scope>NUCLEOTIDE SEQUENCE [LARGE SCALE GENOMIC DNA]</scope>
    <source>
        <strain evidence="1 2">WCHAc060005</strain>
    </source>
</reference>
<dbReference type="EMBL" id="RCHC01000019">
    <property type="protein sequence ID" value="RLL19026.1"/>
    <property type="molecule type" value="Genomic_DNA"/>
</dbReference>
<proteinExistence type="predicted"/>
<gene>
    <name evidence="1" type="ORF">D9K81_14830</name>
</gene>
<keyword evidence="2" id="KW-1185">Reference proteome</keyword>
<evidence type="ECO:0000313" key="1">
    <source>
        <dbReference type="EMBL" id="RLL19026.1"/>
    </source>
</evidence>
<evidence type="ECO:0008006" key="3">
    <source>
        <dbReference type="Google" id="ProtNLM"/>
    </source>
</evidence>
<name>A0ABX9TSM7_9GAMM</name>
<sequence length="75" mass="8893">MYEILVGTAVLVACLYTQHRMHKREITKLESKLLELDVRIAARIEDRLTVVEQDMHKMEIRLINTQNVEDQKDKE</sequence>
<comment type="caution">
    <text evidence="1">The sequence shown here is derived from an EMBL/GenBank/DDBJ whole genome shotgun (WGS) entry which is preliminary data.</text>
</comment>
<accession>A0ABX9TSM7</accession>
<dbReference type="Proteomes" id="UP000280271">
    <property type="component" value="Unassembled WGS sequence"/>
</dbReference>
<protein>
    <recommendedName>
        <fullName evidence="3">Phage shock protein B</fullName>
    </recommendedName>
</protein>
<organism evidence="1 2">
    <name type="scientific">Acinetobacter chengduensis</name>
    <dbReference type="NCBI Taxonomy" id="2420890"/>
    <lineage>
        <taxon>Bacteria</taxon>
        <taxon>Pseudomonadati</taxon>
        <taxon>Pseudomonadota</taxon>
        <taxon>Gammaproteobacteria</taxon>
        <taxon>Moraxellales</taxon>
        <taxon>Moraxellaceae</taxon>
        <taxon>Acinetobacter</taxon>
    </lineage>
</organism>
<evidence type="ECO:0000313" key="2">
    <source>
        <dbReference type="Proteomes" id="UP000280271"/>
    </source>
</evidence>